<keyword evidence="3" id="KW-1185">Reference proteome</keyword>
<gene>
    <name evidence="2" type="ORF">B0H16DRAFT_1453613</name>
</gene>
<dbReference type="AlphaFoldDB" id="A0AAD7JPD1"/>
<accession>A0AAD7JPD1</accession>
<evidence type="ECO:0000313" key="3">
    <source>
        <dbReference type="Proteomes" id="UP001215598"/>
    </source>
</evidence>
<proteinExistence type="predicted"/>
<reference evidence="2" key="1">
    <citation type="submission" date="2023-03" db="EMBL/GenBank/DDBJ databases">
        <title>Massive genome expansion in bonnet fungi (Mycena s.s.) driven by repeated elements and novel gene families across ecological guilds.</title>
        <authorList>
            <consortium name="Lawrence Berkeley National Laboratory"/>
            <person name="Harder C.B."/>
            <person name="Miyauchi S."/>
            <person name="Viragh M."/>
            <person name="Kuo A."/>
            <person name="Thoen E."/>
            <person name="Andreopoulos B."/>
            <person name="Lu D."/>
            <person name="Skrede I."/>
            <person name="Drula E."/>
            <person name="Henrissat B."/>
            <person name="Morin E."/>
            <person name="Kohler A."/>
            <person name="Barry K."/>
            <person name="LaButti K."/>
            <person name="Morin E."/>
            <person name="Salamov A."/>
            <person name="Lipzen A."/>
            <person name="Mereny Z."/>
            <person name="Hegedus B."/>
            <person name="Baldrian P."/>
            <person name="Stursova M."/>
            <person name="Weitz H."/>
            <person name="Taylor A."/>
            <person name="Grigoriev I.V."/>
            <person name="Nagy L.G."/>
            <person name="Martin F."/>
            <person name="Kauserud H."/>
        </authorList>
    </citation>
    <scope>NUCLEOTIDE SEQUENCE</scope>
    <source>
        <strain evidence="2">CBHHK182m</strain>
    </source>
</reference>
<evidence type="ECO:0000313" key="2">
    <source>
        <dbReference type="EMBL" id="KAJ7767282.1"/>
    </source>
</evidence>
<organism evidence="2 3">
    <name type="scientific">Mycena metata</name>
    <dbReference type="NCBI Taxonomy" id="1033252"/>
    <lineage>
        <taxon>Eukaryota</taxon>
        <taxon>Fungi</taxon>
        <taxon>Dikarya</taxon>
        <taxon>Basidiomycota</taxon>
        <taxon>Agaricomycotina</taxon>
        <taxon>Agaricomycetes</taxon>
        <taxon>Agaricomycetidae</taxon>
        <taxon>Agaricales</taxon>
        <taxon>Marasmiineae</taxon>
        <taxon>Mycenaceae</taxon>
        <taxon>Mycena</taxon>
    </lineage>
</organism>
<dbReference type="Proteomes" id="UP001215598">
    <property type="component" value="Unassembled WGS sequence"/>
</dbReference>
<comment type="caution">
    <text evidence="2">The sequence shown here is derived from an EMBL/GenBank/DDBJ whole genome shotgun (WGS) entry which is preliminary data.</text>
</comment>
<sequence length="211" mass="23870">MLMNFLGRKYIWPPGKIDAVWARQVLKPREPFGARNLAQKWTRYRRRKLNVALPEGTLSTAQTRRAPFDSNGNEKVEVKTHSQLNAEGSQLGYESIVPASCDQLERGKKAKTGWTIDRVLHWAERMTVVESATTAVTLTRLVARRGNKEGLSRKYQAKQHRQSFSETEGEAEKNPGRAQIVHGNESVICRWLPPRHSSADSGNVIEQTIPI</sequence>
<protein>
    <submittedName>
        <fullName evidence="2">Uncharacterized protein</fullName>
    </submittedName>
</protein>
<evidence type="ECO:0000256" key="1">
    <source>
        <dbReference type="SAM" id="MobiDB-lite"/>
    </source>
</evidence>
<feature type="region of interest" description="Disordered" evidence="1">
    <location>
        <begin position="151"/>
        <end position="177"/>
    </location>
</feature>
<name>A0AAD7JPD1_9AGAR</name>
<dbReference type="EMBL" id="JARKIB010000022">
    <property type="protein sequence ID" value="KAJ7767282.1"/>
    <property type="molecule type" value="Genomic_DNA"/>
</dbReference>